<proteinExistence type="predicted"/>
<dbReference type="Proteomes" id="UP001500751">
    <property type="component" value="Unassembled WGS sequence"/>
</dbReference>
<accession>A0ABN2UDT5</accession>
<protein>
    <submittedName>
        <fullName evidence="2">Bifunctional DNA primase/polymerase</fullName>
    </submittedName>
</protein>
<comment type="caution">
    <text evidence="2">The sequence shown here is derived from an EMBL/GenBank/DDBJ whole genome shotgun (WGS) entry which is preliminary data.</text>
</comment>
<evidence type="ECO:0000313" key="3">
    <source>
        <dbReference type="Proteomes" id="UP001500751"/>
    </source>
</evidence>
<reference evidence="2 3" key="1">
    <citation type="journal article" date="2019" name="Int. J. Syst. Evol. Microbiol.">
        <title>The Global Catalogue of Microorganisms (GCM) 10K type strain sequencing project: providing services to taxonomists for standard genome sequencing and annotation.</title>
        <authorList>
            <consortium name="The Broad Institute Genomics Platform"/>
            <consortium name="The Broad Institute Genome Sequencing Center for Infectious Disease"/>
            <person name="Wu L."/>
            <person name="Ma J."/>
        </authorList>
    </citation>
    <scope>NUCLEOTIDE SEQUENCE [LARGE SCALE GENOMIC DNA]</scope>
    <source>
        <strain evidence="2 3">JCM 16014</strain>
    </source>
</reference>
<dbReference type="CDD" id="cd04859">
    <property type="entry name" value="Prim_Pol"/>
    <property type="match status" value="1"/>
</dbReference>
<organism evidence="2 3">
    <name type="scientific">Catenulispora yoronensis</name>
    <dbReference type="NCBI Taxonomy" id="450799"/>
    <lineage>
        <taxon>Bacteria</taxon>
        <taxon>Bacillati</taxon>
        <taxon>Actinomycetota</taxon>
        <taxon>Actinomycetes</taxon>
        <taxon>Catenulisporales</taxon>
        <taxon>Catenulisporaceae</taxon>
        <taxon>Catenulispora</taxon>
    </lineage>
</organism>
<dbReference type="SMART" id="SM00943">
    <property type="entry name" value="Prim-Pol"/>
    <property type="match status" value="1"/>
</dbReference>
<sequence>MTQRSASLTIALALAQLGWHVFPLSPGTKGPLANCKRCDPKTQPAHQIETCACIADGAWCHGVRAATTDPARITAWWRRAPHAVPGIAAGPSRLVLIDIDTHGEELPDNHATALLPGIDLRTELIGEAAWRDRSAFRTGRDSLNLLARLRGGRNPWPSDAAHQPLVVTTPSGGTHLWYRAPEGVTLHQALASTRRALAWKVDVKAGWSYGVAPGATTTAGTYTITSGTPASIGHMPDWLTGEVIRVASSEHRDTTPAPTRATATSTASADRGTRYLLAVLNRGDTQLREQRGKEGRKQRLAALAYQAGGLIHLTTLTERDVIDRLTDTGIASGINAKKAENIARSSLANGQRRPLTIRS</sequence>
<name>A0ABN2UDT5_9ACTN</name>
<feature type="domain" description="DNA primase/polymerase bifunctional N-terminal" evidence="1">
    <location>
        <begin position="11"/>
        <end position="239"/>
    </location>
</feature>
<dbReference type="InterPro" id="IPR015330">
    <property type="entry name" value="DNA_primase/pol_bifunc_N"/>
</dbReference>
<evidence type="ECO:0000259" key="1">
    <source>
        <dbReference type="SMART" id="SM00943"/>
    </source>
</evidence>
<dbReference type="SUPFAM" id="SSF56747">
    <property type="entry name" value="Prim-pol domain"/>
    <property type="match status" value="1"/>
</dbReference>
<dbReference type="EMBL" id="BAAAQN010000022">
    <property type="protein sequence ID" value="GAA2035447.1"/>
    <property type="molecule type" value="Genomic_DNA"/>
</dbReference>
<dbReference type="Pfam" id="PF09250">
    <property type="entry name" value="Prim-Pol"/>
    <property type="match status" value="1"/>
</dbReference>
<evidence type="ECO:0000313" key="2">
    <source>
        <dbReference type="EMBL" id="GAA2035447.1"/>
    </source>
</evidence>
<keyword evidence="3" id="KW-1185">Reference proteome</keyword>
<dbReference type="RefSeq" id="WP_344667169.1">
    <property type="nucleotide sequence ID" value="NZ_BAAAQN010000022.1"/>
</dbReference>
<gene>
    <name evidence="2" type="ORF">GCM10009839_40200</name>
</gene>